<dbReference type="OrthoDB" id="10339865at2759"/>
<comment type="caution">
    <text evidence="3">The sequence shown here is derived from an EMBL/GenBank/DDBJ whole genome shotgun (WGS) entry which is preliminary data.</text>
</comment>
<evidence type="ECO:0000256" key="2">
    <source>
        <dbReference type="SAM" id="Phobius"/>
    </source>
</evidence>
<dbReference type="EMBL" id="LSRX01000787">
    <property type="protein sequence ID" value="OLP88948.1"/>
    <property type="molecule type" value="Genomic_DNA"/>
</dbReference>
<proteinExistence type="predicted"/>
<keyword evidence="2" id="KW-1133">Transmembrane helix</keyword>
<keyword evidence="4" id="KW-1185">Reference proteome</keyword>
<organism evidence="3 4">
    <name type="scientific">Symbiodinium microadriaticum</name>
    <name type="common">Dinoflagellate</name>
    <name type="synonym">Zooxanthella microadriatica</name>
    <dbReference type="NCBI Taxonomy" id="2951"/>
    <lineage>
        <taxon>Eukaryota</taxon>
        <taxon>Sar</taxon>
        <taxon>Alveolata</taxon>
        <taxon>Dinophyceae</taxon>
        <taxon>Suessiales</taxon>
        <taxon>Symbiodiniaceae</taxon>
        <taxon>Symbiodinium</taxon>
    </lineage>
</organism>
<evidence type="ECO:0000313" key="3">
    <source>
        <dbReference type="EMBL" id="OLP88948.1"/>
    </source>
</evidence>
<evidence type="ECO:0000256" key="1">
    <source>
        <dbReference type="SAM" id="MobiDB-lite"/>
    </source>
</evidence>
<accession>A0A1Q9D1A5</accession>
<reference evidence="3 4" key="1">
    <citation type="submission" date="2016-02" db="EMBL/GenBank/DDBJ databases">
        <title>Genome analysis of coral dinoflagellate symbionts highlights evolutionary adaptations to a symbiotic lifestyle.</title>
        <authorList>
            <person name="Aranda M."/>
            <person name="Li Y."/>
            <person name="Liew Y.J."/>
            <person name="Baumgarten S."/>
            <person name="Simakov O."/>
            <person name="Wilson M."/>
            <person name="Piel J."/>
            <person name="Ashoor H."/>
            <person name="Bougouffa S."/>
            <person name="Bajic V.B."/>
            <person name="Ryu T."/>
            <person name="Ravasi T."/>
            <person name="Bayer T."/>
            <person name="Micklem G."/>
            <person name="Kim H."/>
            <person name="Bhak J."/>
            <person name="Lajeunesse T.C."/>
            <person name="Voolstra C.R."/>
        </authorList>
    </citation>
    <scope>NUCLEOTIDE SEQUENCE [LARGE SCALE GENOMIC DNA]</scope>
    <source>
        <strain evidence="3 4">CCMP2467</strain>
    </source>
</reference>
<gene>
    <name evidence="3" type="ORF">AK812_SmicGene29644</name>
</gene>
<evidence type="ECO:0000313" key="4">
    <source>
        <dbReference type="Proteomes" id="UP000186817"/>
    </source>
</evidence>
<dbReference type="Proteomes" id="UP000186817">
    <property type="component" value="Unassembled WGS sequence"/>
</dbReference>
<feature type="region of interest" description="Disordered" evidence="1">
    <location>
        <begin position="1"/>
        <end position="26"/>
    </location>
</feature>
<name>A0A1Q9D1A5_SYMMI</name>
<dbReference type="AlphaFoldDB" id="A0A1Q9D1A5"/>
<protein>
    <submittedName>
        <fullName evidence="3">Uncharacterized protein</fullName>
    </submittedName>
</protein>
<feature type="transmembrane region" description="Helical" evidence="2">
    <location>
        <begin position="305"/>
        <end position="328"/>
    </location>
</feature>
<keyword evidence="2" id="KW-0472">Membrane</keyword>
<keyword evidence="2" id="KW-0812">Transmembrane</keyword>
<sequence length="363" mass="39152">MSPSFRGPSFPTASDGSDVEDNPLGSVLVWPQPDEAAHKEVDILPDVGQDEVLDAGGLSRKATNFEGQVHVIGNPSSRLSDKEATERSLAGALLVPYEDLRPAFGSITAQVYLQTLLGSPGDHAQTFPDPRTADAVFASVSVAGPGSSCLLRAISSEPAQPVSPSPGLLGEMVLRWPLHSLLPTLAFAAGDVAYIDRCHPPSWMNTAELEDVYKANCAKVTNATLDFSEFQWKVSDKQNEIWKGRSQTALMLCRAARANLEKNDVKTAAELAVQAWGQHIMNGTVCCPLPHAPFCLDTRASATSFIVYVLFGWMVVMFLGSLFASIFLRPPKEEDKAQVPYCSLHACNILQPFSLRAACAHKG</sequence>